<keyword evidence="2" id="KW-0732">Signal</keyword>
<evidence type="ECO:0000313" key="3">
    <source>
        <dbReference type="EnsemblMetazoa" id="GAUT028232-PD"/>
    </source>
</evidence>
<organism evidence="3 4">
    <name type="scientific">Glossina austeni</name>
    <name type="common">Savannah tsetse fly</name>
    <dbReference type="NCBI Taxonomy" id="7395"/>
    <lineage>
        <taxon>Eukaryota</taxon>
        <taxon>Metazoa</taxon>
        <taxon>Ecdysozoa</taxon>
        <taxon>Arthropoda</taxon>
        <taxon>Hexapoda</taxon>
        <taxon>Insecta</taxon>
        <taxon>Pterygota</taxon>
        <taxon>Neoptera</taxon>
        <taxon>Endopterygota</taxon>
        <taxon>Diptera</taxon>
        <taxon>Brachycera</taxon>
        <taxon>Muscomorpha</taxon>
        <taxon>Hippoboscoidea</taxon>
        <taxon>Glossinidae</taxon>
        <taxon>Glossina</taxon>
    </lineage>
</organism>
<sequence length="158" mass="17425">MVNNQVQVVAFLAALLGAHEVKGLSMSSSETAITTLQIGIFLSGLNYYCQAIRSARQENAVEDETVANKSTIMEMEKDNEKISKINTDYSSNLTANVDAVETSLRSSKVEKSDIDKQEKQKVEKNESIGKDARSSITNLALTAKKKTVRSSKELRSYK</sequence>
<name>A0A1A9V7C3_GLOAU</name>
<feature type="region of interest" description="Disordered" evidence="1">
    <location>
        <begin position="107"/>
        <end position="130"/>
    </location>
</feature>
<feature type="chain" id="PRO_5014535438" evidence="2">
    <location>
        <begin position="24"/>
        <end position="158"/>
    </location>
</feature>
<evidence type="ECO:0000313" key="4">
    <source>
        <dbReference type="Proteomes" id="UP000078200"/>
    </source>
</evidence>
<accession>A0A1A9V7C3</accession>
<proteinExistence type="predicted"/>
<reference evidence="3" key="2">
    <citation type="submission" date="2020-05" db="UniProtKB">
        <authorList>
            <consortium name="EnsemblMetazoa"/>
        </authorList>
    </citation>
    <scope>IDENTIFICATION</scope>
    <source>
        <strain evidence="3">TTRI</strain>
    </source>
</reference>
<dbReference type="AlphaFoldDB" id="A0A1A9V7C3"/>
<keyword evidence="4" id="KW-1185">Reference proteome</keyword>
<evidence type="ECO:0000256" key="2">
    <source>
        <dbReference type="SAM" id="SignalP"/>
    </source>
</evidence>
<dbReference type="EnsemblMetazoa" id="GAUT028232-RD">
    <property type="protein sequence ID" value="GAUT028232-PD"/>
    <property type="gene ID" value="GAUT028232"/>
</dbReference>
<reference evidence="4" key="1">
    <citation type="submission" date="2014-05" db="EMBL/GenBank/DDBJ databases">
        <authorList>
            <person name="Aksoy S."/>
            <person name="Warren W."/>
            <person name="Wilson R.K."/>
        </authorList>
    </citation>
    <scope>NUCLEOTIDE SEQUENCE [LARGE SCALE GENOMIC DNA]</scope>
    <source>
        <strain evidence="4">TTRI</strain>
    </source>
</reference>
<dbReference type="VEuPathDB" id="VectorBase:GAUT028233"/>
<feature type="signal peptide" evidence="2">
    <location>
        <begin position="1"/>
        <end position="23"/>
    </location>
</feature>
<dbReference type="Proteomes" id="UP000078200">
    <property type="component" value="Unassembled WGS sequence"/>
</dbReference>
<dbReference type="EnsemblMetazoa" id="GAUT028233-RA">
    <property type="protein sequence ID" value="GAUT028233-PA"/>
    <property type="gene ID" value="GAUT028233"/>
</dbReference>
<dbReference type="VEuPathDB" id="VectorBase:GAUT028232"/>
<protein>
    <submittedName>
        <fullName evidence="3">Uncharacterized protein</fullName>
    </submittedName>
</protein>
<evidence type="ECO:0000256" key="1">
    <source>
        <dbReference type="SAM" id="MobiDB-lite"/>
    </source>
</evidence>